<dbReference type="InterPro" id="IPR013783">
    <property type="entry name" value="Ig-like_fold"/>
</dbReference>
<evidence type="ECO:0000313" key="6">
    <source>
        <dbReference type="Proteomes" id="UP000323632"/>
    </source>
</evidence>
<dbReference type="InterPro" id="IPR052721">
    <property type="entry name" value="ET_Amicyanin"/>
</dbReference>
<sequence>MHNNYKHFTWVFLVLITFSTVNKLHATNHTVLVGGSSGMSFVPSSLSFPLGDTITWVWDAGFHTTTSINIPGGAASWDQQITTSGDSYSYVPTIVGTYEYNCTYHAPMMSGTFTVTSAVSETNHIVLVGGSDGMSFVPASLSFPLGDTITWVWDVGHHTTTSINIPAGAASWDQPLATSGDTYSYVPTEVGTYEYDCTIHAPMMAGTFIVSTPLPLNITSFHAGAIDSGARLDWAMAASGELSYFVIERSGDGKKYESIREMKASAESKNKSTSYFYIDKNWLAGLNYYRLKSVNVNGKFQYSNVVSIENTKDGNQISIIQNPVTRILSLKITELKNDIKIQVMDLNGKEIMNKTVASYFSGQYDLNVAGIAAGQYILQVSGLSSNLSFKFVKQ</sequence>
<accession>A0A5M6CK78</accession>
<feature type="domain" description="Blue (type 1) copper" evidence="3">
    <location>
        <begin position="127"/>
        <end position="210"/>
    </location>
</feature>
<feature type="domain" description="Blue (type 1) copper" evidence="3">
    <location>
        <begin position="33"/>
        <end position="115"/>
    </location>
</feature>
<dbReference type="NCBIfam" id="TIGR04183">
    <property type="entry name" value="Por_Secre_tail"/>
    <property type="match status" value="1"/>
</dbReference>
<organism evidence="5 6">
    <name type="scientific">Taibaiella lutea</name>
    <dbReference type="NCBI Taxonomy" id="2608001"/>
    <lineage>
        <taxon>Bacteria</taxon>
        <taxon>Pseudomonadati</taxon>
        <taxon>Bacteroidota</taxon>
        <taxon>Chitinophagia</taxon>
        <taxon>Chitinophagales</taxon>
        <taxon>Chitinophagaceae</taxon>
        <taxon>Taibaiella</taxon>
    </lineage>
</organism>
<dbReference type="GO" id="GO:0005507">
    <property type="term" value="F:copper ion binding"/>
    <property type="evidence" value="ECO:0007669"/>
    <property type="project" value="InterPro"/>
</dbReference>
<keyword evidence="2" id="KW-0186">Copper</keyword>
<dbReference type="GO" id="GO:0009055">
    <property type="term" value="F:electron transfer activity"/>
    <property type="evidence" value="ECO:0007669"/>
    <property type="project" value="InterPro"/>
</dbReference>
<dbReference type="Proteomes" id="UP000323632">
    <property type="component" value="Unassembled WGS sequence"/>
</dbReference>
<evidence type="ECO:0000256" key="2">
    <source>
        <dbReference type="ARBA" id="ARBA00023008"/>
    </source>
</evidence>
<dbReference type="InterPro" id="IPR008972">
    <property type="entry name" value="Cupredoxin"/>
</dbReference>
<dbReference type="InterPro" id="IPR026444">
    <property type="entry name" value="Secre_tail"/>
</dbReference>
<dbReference type="PANTHER" id="PTHR36507">
    <property type="entry name" value="BLL1555 PROTEIN"/>
    <property type="match status" value="1"/>
</dbReference>
<gene>
    <name evidence="5" type="ORF">F0919_09540</name>
</gene>
<comment type="caution">
    <text evidence="5">The sequence shown here is derived from an EMBL/GenBank/DDBJ whole genome shotgun (WGS) entry which is preliminary data.</text>
</comment>
<dbReference type="Pfam" id="PF18962">
    <property type="entry name" value="Por_Secre_tail"/>
    <property type="match status" value="1"/>
</dbReference>
<dbReference type="PANTHER" id="PTHR36507:SF1">
    <property type="entry name" value="BLL1555 PROTEIN"/>
    <property type="match status" value="1"/>
</dbReference>
<evidence type="ECO:0000313" key="5">
    <source>
        <dbReference type="EMBL" id="KAA5534840.1"/>
    </source>
</evidence>
<evidence type="ECO:0000259" key="3">
    <source>
        <dbReference type="Pfam" id="PF00127"/>
    </source>
</evidence>
<keyword evidence="6" id="KW-1185">Reference proteome</keyword>
<dbReference type="Gene3D" id="2.60.40.420">
    <property type="entry name" value="Cupredoxins - blue copper proteins"/>
    <property type="match status" value="2"/>
</dbReference>
<evidence type="ECO:0000256" key="1">
    <source>
        <dbReference type="ARBA" id="ARBA00022723"/>
    </source>
</evidence>
<dbReference type="SUPFAM" id="SSF49503">
    <property type="entry name" value="Cupredoxins"/>
    <property type="match status" value="2"/>
</dbReference>
<dbReference type="InterPro" id="IPR000923">
    <property type="entry name" value="BlueCu_1"/>
</dbReference>
<feature type="domain" description="Secretion system C-terminal sorting" evidence="4">
    <location>
        <begin position="322"/>
        <end position="387"/>
    </location>
</feature>
<dbReference type="Pfam" id="PF00127">
    <property type="entry name" value="Copper-bind"/>
    <property type="match status" value="2"/>
</dbReference>
<dbReference type="AlphaFoldDB" id="A0A5M6CK78"/>
<dbReference type="RefSeq" id="WP_150032519.1">
    <property type="nucleotide sequence ID" value="NZ_VWSH01000002.1"/>
</dbReference>
<dbReference type="Gene3D" id="2.60.40.10">
    <property type="entry name" value="Immunoglobulins"/>
    <property type="match status" value="1"/>
</dbReference>
<proteinExistence type="predicted"/>
<evidence type="ECO:0000259" key="4">
    <source>
        <dbReference type="Pfam" id="PF18962"/>
    </source>
</evidence>
<reference evidence="5 6" key="1">
    <citation type="submission" date="2019-09" db="EMBL/GenBank/DDBJ databases">
        <title>Genome sequence and assembly of Taibaiella sp.</title>
        <authorList>
            <person name="Chhetri G."/>
        </authorList>
    </citation>
    <scope>NUCLEOTIDE SEQUENCE [LARGE SCALE GENOMIC DNA]</scope>
    <source>
        <strain evidence="5 6">KVB11</strain>
    </source>
</reference>
<dbReference type="EMBL" id="VWSH01000002">
    <property type="protein sequence ID" value="KAA5534840.1"/>
    <property type="molecule type" value="Genomic_DNA"/>
</dbReference>
<keyword evidence="1" id="KW-0479">Metal-binding</keyword>
<name>A0A5M6CK78_9BACT</name>
<protein>
    <submittedName>
        <fullName evidence="5">T9SS type A sorting domain-containing protein</fullName>
    </submittedName>
</protein>